<sequence>MESWLLAQYSEIEAIKAEIQGMVALNQYRLSRDETIAYDDNAFQEKADALHSISTCIMQNR</sequence>
<proteinExistence type="predicted"/>
<dbReference type="EMBL" id="MT145043">
    <property type="protein sequence ID" value="QJI02923.1"/>
    <property type="molecule type" value="Genomic_DNA"/>
</dbReference>
<gene>
    <name evidence="1" type="ORF">TM448B03818_0003</name>
</gene>
<organism evidence="1">
    <name type="scientific">viral metagenome</name>
    <dbReference type="NCBI Taxonomy" id="1070528"/>
    <lineage>
        <taxon>unclassified sequences</taxon>
        <taxon>metagenomes</taxon>
        <taxon>organismal metagenomes</taxon>
    </lineage>
</organism>
<name>A0A6M3XYJ8_9ZZZZ</name>
<accession>A0A6M3XYJ8</accession>
<protein>
    <submittedName>
        <fullName evidence="1">Uncharacterized protein</fullName>
    </submittedName>
</protein>
<evidence type="ECO:0000313" key="1">
    <source>
        <dbReference type="EMBL" id="QJI02923.1"/>
    </source>
</evidence>
<reference evidence="1" key="1">
    <citation type="submission" date="2020-03" db="EMBL/GenBank/DDBJ databases">
        <title>The deep terrestrial virosphere.</title>
        <authorList>
            <person name="Holmfeldt K."/>
            <person name="Nilsson E."/>
            <person name="Simone D."/>
            <person name="Lopez-Fernandez M."/>
            <person name="Wu X."/>
            <person name="de Brujin I."/>
            <person name="Lundin D."/>
            <person name="Andersson A."/>
            <person name="Bertilsson S."/>
            <person name="Dopson M."/>
        </authorList>
    </citation>
    <scope>NUCLEOTIDE SEQUENCE</scope>
    <source>
        <strain evidence="1">TM448B03818</strain>
    </source>
</reference>
<dbReference type="AlphaFoldDB" id="A0A6M3XYJ8"/>